<dbReference type="Proteomes" id="UP000189728">
    <property type="component" value="Unassembled WGS sequence"/>
</dbReference>
<comment type="caution">
    <text evidence="1">The sequence shown here is derived from an EMBL/GenBank/DDBJ whole genome shotgun (WGS) entry which is preliminary data.</text>
</comment>
<name>A0AAX0L8M9_9BACT</name>
<dbReference type="RefSeq" id="WP_078387697.1">
    <property type="nucleotide sequence ID" value="NZ_CP012546.1"/>
</dbReference>
<evidence type="ECO:0000313" key="2">
    <source>
        <dbReference type="Proteomes" id="UP000189728"/>
    </source>
</evidence>
<proteinExistence type="predicted"/>
<accession>A0AAX0L8M9</accession>
<dbReference type="AlphaFoldDB" id="A0AAX0L8M9"/>
<gene>
    <name evidence="1" type="ORF">BFG04_03775</name>
</gene>
<organism evidence="1 2">
    <name type="scientific">Campylobacter pinnipediorum subsp. pinnipediorum</name>
    <dbReference type="NCBI Taxonomy" id="1660067"/>
    <lineage>
        <taxon>Bacteria</taxon>
        <taxon>Pseudomonadati</taxon>
        <taxon>Campylobacterota</taxon>
        <taxon>Epsilonproteobacteria</taxon>
        <taxon>Campylobacterales</taxon>
        <taxon>Campylobacteraceae</taxon>
        <taxon>Campylobacter</taxon>
    </lineage>
</organism>
<sequence length="61" mass="7243">MIDITKEIRKQYKSVKSYAKERNINYKSLRRAIYTIAQNGKSEYTNIENVLKQDGFLKVEN</sequence>
<reference evidence="1 2" key="1">
    <citation type="submission" date="2016-08" db="EMBL/GenBank/DDBJ databases">
        <title>Campylobacter species from sea mammals.</title>
        <authorList>
            <person name="Gilbert M.J."/>
            <person name="Byrne B.A."/>
            <person name="Zomer A.L."/>
            <person name="Wagenaar J.A."/>
        </authorList>
    </citation>
    <scope>NUCLEOTIDE SEQUENCE [LARGE SCALE GENOMIC DNA]</scope>
    <source>
        <strain evidence="1 2">1105248</strain>
    </source>
</reference>
<protein>
    <submittedName>
        <fullName evidence="1">Uncharacterized protein</fullName>
    </submittedName>
</protein>
<evidence type="ECO:0000313" key="1">
    <source>
        <dbReference type="EMBL" id="OPA77224.1"/>
    </source>
</evidence>
<dbReference type="EMBL" id="MCRK01000036">
    <property type="protein sequence ID" value="OPA77224.1"/>
    <property type="molecule type" value="Genomic_DNA"/>
</dbReference>